<feature type="domain" description="Shedu protein SduA C-terminal" evidence="1">
    <location>
        <begin position="36"/>
        <end position="184"/>
    </location>
</feature>
<gene>
    <name evidence="2" type="ORF">GA0061099_1004141</name>
</gene>
<dbReference type="Pfam" id="PF14082">
    <property type="entry name" value="SduA_C"/>
    <property type="match status" value="1"/>
</dbReference>
<reference evidence="2 3" key="1">
    <citation type="submission" date="2016-08" db="EMBL/GenBank/DDBJ databases">
        <authorList>
            <person name="Seilhamer J.J."/>
        </authorList>
    </citation>
    <scope>NUCLEOTIDE SEQUENCE [LARGE SCALE GENOMIC DNA]</scope>
    <source>
        <strain evidence="2 3">CCBAU 10071</strain>
    </source>
</reference>
<dbReference type="InterPro" id="IPR025359">
    <property type="entry name" value="SduA_C"/>
</dbReference>
<name>A0A1C3VL36_9BRAD</name>
<sequence>MSKHILEKWENCEVVAGREPSVQTVDDFERVLDDAADERPLQTFLASFPVLLAALAQPGGKIWCLDRPRLGSEFVPDFLLATVTSIGFQWTMIELESPAERPLTRAGLPAKKLAEALKQVRDWRTWLTDNVGYARGELGLKDIDSACAAFVVIGRRAGLDPKQIKTYRALSADGVTVMSYDRLLEHMSRAARGRQALHG</sequence>
<evidence type="ECO:0000259" key="1">
    <source>
        <dbReference type="Pfam" id="PF14082"/>
    </source>
</evidence>
<proteinExistence type="predicted"/>
<protein>
    <recommendedName>
        <fullName evidence="1">Shedu protein SduA C-terminal domain-containing protein</fullName>
    </recommendedName>
</protein>
<dbReference type="Proteomes" id="UP000183174">
    <property type="component" value="Unassembled WGS sequence"/>
</dbReference>
<organism evidence="2 3">
    <name type="scientific">Bradyrhizobium yuanmingense</name>
    <dbReference type="NCBI Taxonomy" id="108015"/>
    <lineage>
        <taxon>Bacteria</taxon>
        <taxon>Pseudomonadati</taxon>
        <taxon>Pseudomonadota</taxon>
        <taxon>Alphaproteobacteria</taxon>
        <taxon>Hyphomicrobiales</taxon>
        <taxon>Nitrobacteraceae</taxon>
        <taxon>Bradyrhizobium</taxon>
    </lineage>
</organism>
<accession>A0A1C3VL36</accession>
<dbReference type="EMBL" id="FMAE01000004">
    <property type="protein sequence ID" value="SCB28325.1"/>
    <property type="molecule type" value="Genomic_DNA"/>
</dbReference>
<evidence type="ECO:0000313" key="3">
    <source>
        <dbReference type="Proteomes" id="UP000183174"/>
    </source>
</evidence>
<dbReference type="AlphaFoldDB" id="A0A1C3VL36"/>
<evidence type="ECO:0000313" key="2">
    <source>
        <dbReference type="EMBL" id="SCB28325.1"/>
    </source>
</evidence>
<dbReference type="RefSeq" id="WP_158644876.1">
    <property type="nucleotide sequence ID" value="NZ_FMAE01000004.1"/>
</dbReference>